<proteinExistence type="predicted"/>
<dbReference type="EMBL" id="JOKH01000001">
    <property type="protein sequence ID" value="KEQ18842.1"/>
    <property type="molecule type" value="Genomic_DNA"/>
</dbReference>
<reference evidence="1 2" key="1">
    <citation type="submission" date="2014-06" db="EMBL/GenBank/DDBJ databases">
        <title>Whole Genome Sequences of Three Symbiotic Endozoicomonas Bacteria.</title>
        <authorList>
            <person name="Neave M.J."/>
            <person name="Apprill A."/>
            <person name="Voolstra C.R."/>
        </authorList>
    </citation>
    <scope>NUCLEOTIDE SEQUENCE [LARGE SCALE GENOMIC DNA]</scope>
    <source>
        <strain evidence="1 2">DSM 25634</strain>
    </source>
</reference>
<dbReference type="RefSeq" id="WP_034832258.1">
    <property type="nucleotide sequence ID" value="NZ_JOKH01000001.1"/>
</dbReference>
<gene>
    <name evidence="1" type="ORF">GZ78_01875</name>
</gene>
<name>A0A081NK69_9GAMM</name>
<dbReference type="AlphaFoldDB" id="A0A081NK69"/>
<evidence type="ECO:0000313" key="1">
    <source>
        <dbReference type="EMBL" id="KEQ18842.1"/>
    </source>
</evidence>
<comment type="caution">
    <text evidence="1">The sequence shown here is derived from an EMBL/GenBank/DDBJ whole genome shotgun (WGS) entry which is preliminary data.</text>
</comment>
<dbReference type="OrthoDB" id="10000417at2"/>
<sequence length="86" mass="9818">MLTGQITDSDTSINLKETQISTEKFTFEWTYGRQGRALKGYAAAKRSIRESAEELISTKGEQLRVAEEFKVMQLLNRYQQAEVAAR</sequence>
<organism evidence="1 2">
    <name type="scientific">Endozoicomonas numazuensis</name>
    <dbReference type="NCBI Taxonomy" id="1137799"/>
    <lineage>
        <taxon>Bacteria</taxon>
        <taxon>Pseudomonadati</taxon>
        <taxon>Pseudomonadota</taxon>
        <taxon>Gammaproteobacteria</taxon>
        <taxon>Oceanospirillales</taxon>
        <taxon>Endozoicomonadaceae</taxon>
        <taxon>Endozoicomonas</taxon>
    </lineage>
</organism>
<keyword evidence="2" id="KW-1185">Reference proteome</keyword>
<dbReference type="Proteomes" id="UP000028073">
    <property type="component" value="Unassembled WGS sequence"/>
</dbReference>
<evidence type="ECO:0000313" key="2">
    <source>
        <dbReference type="Proteomes" id="UP000028073"/>
    </source>
</evidence>
<protein>
    <submittedName>
        <fullName evidence="1">Uncharacterized protein</fullName>
    </submittedName>
</protein>
<accession>A0A081NK69</accession>